<dbReference type="Gene3D" id="3.20.80.10">
    <property type="entry name" value="Regulatory factor, effector binding domain"/>
    <property type="match status" value="1"/>
</dbReference>
<comment type="caution">
    <text evidence="2">The sequence shown here is derived from an EMBL/GenBank/DDBJ whole genome shotgun (WGS) entry which is preliminary data.</text>
</comment>
<keyword evidence="3" id="KW-1185">Reference proteome</keyword>
<accession>A0A848M2K0</accession>
<proteinExistence type="predicted"/>
<evidence type="ECO:0000259" key="1">
    <source>
        <dbReference type="SMART" id="SM00871"/>
    </source>
</evidence>
<evidence type="ECO:0000313" key="3">
    <source>
        <dbReference type="Proteomes" id="UP000565468"/>
    </source>
</evidence>
<organism evidence="2 3">
    <name type="scientific">Paenibacillus lemnae</name>
    <dbReference type="NCBI Taxonomy" id="1330551"/>
    <lineage>
        <taxon>Bacteria</taxon>
        <taxon>Bacillati</taxon>
        <taxon>Bacillota</taxon>
        <taxon>Bacilli</taxon>
        <taxon>Bacillales</taxon>
        <taxon>Paenibacillaceae</taxon>
        <taxon>Paenibacillus</taxon>
    </lineage>
</organism>
<reference evidence="2 3" key="1">
    <citation type="submission" date="2020-04" db="EMBL/GenBank/DDBJ databases">
        <title>Paenibacillus algicola sp. nov., a novel marine bacterium producing alginate lyase.</title>
        <authorList>
            <person name="Huang H."/>
        </authorList>
    </citation>
    <scope>NUCLEOTIDE SEQUENCE [LARGE SCALE GENOMIC DNA]</scope>
    <source>
        <strain evidence="2 3">L7-75</strain>
    </source>
</reference>
<dbReference type="Proteomes" id="UP000565468">
    <property type="component" value="Unassembled WGS sequence"/>
</dbReference>
<dbReference type="SUPFAM" id="SSF55136">
    <property type="entry name" value="Probable bacterial effector-binding domain"/>
    <property type="match status" value="1"/>
</dbReference>
<feature type="domain" description="AraC effector-binding" evidence="1">
    <location>
        <begin position="6"/>
        <end position="167"/>
    </location>
</feature>
<dbReference type="InterPro" id="IPR010499">
    <property type="entry name" value="AraC_E-bd"/>
</dbReference>
<name>A0A848M2K0_PAELE</name>
<dbReference type="PANTHER" id="PTHR36444">
    <property type="entry name" value="TRANSCRIPTIONAL REGULATOR PROTEIN YOBU-RELATED"/>
    <property type="match status" value="1"/>
</dbReference>
<protein>
    <submittedName>
        <fullName evidence="2">AraC family transcriptional regulator</fullName>
    </submittedName>
</protein>
<dbReference type="InterPro" id="IPR029441">
    <property type="entry name" value="Cass2"/>
</dbReference>
<gene>
    <name evidence="2" type="ORF">HII30_04910</name>
</gene>
<dbReference type="InterPro" id="IPR053182">
    <property type="entry name" value="YobU-like_regulator"/>
</dbReference>
<sequence>MKKPETEIKRVTRPAFRLAGVLARTSNSLEAGPNGKIPGLWEQFFSSNMVQDHTMERSFIYGLYTEYEEGVHGDYTLLIGYEETEGPEVEESASYAKAKVPASDYLVFTSSRGPMHQVVPETWQRIWSYFLHSDERRSYTGDFELYPVSVEGFNPVDTQVEVYIAVQ</sequence>
<dbReference type="SMART" id="SM00871">
    <property type="entry name" value="AraC_E_bind"/>
    <property type="match status" value="1"/>
</dbReference>
<dbReference type="AlphaFoldDB" id="A0A848M2K0"/>
<dbReference type="Pfam" id="PF14526">
    <property type="entry name" value="Cass2"/>
    <property type="match status" value="1"/>
</dbReference>
<dbReference type="PANTHER" id="PTHR36444:SF2">
    <property type="entry name" value="TRANSCRIPTIONAL REGULATOR PROTEIN YOBU-RELATED"/>
    <property type="match status" value="1"/>
</dbReference>
<dbReference type="InterPro" id="IPR011256">
    <property type="entry name" value="Reg_factor_effector_dom_sf"/>
</dbReference>
<dbReference type="RefSeq" id="WP_169503884.1">
    <property type="nucleotide sequence ID" value="NZ_JABBPN010000003.1"/>
</dbReference>
<evidence type="ECO:0000313" key="2">
    <source>
        <dbReference type="EMBL" id="NMO95127.1"/>
    </source>
</evidence>
<dbReference type="EMBL" id="JABBPN010000003">
    <property type="protein sequence ID" value="NMO95127.1"/>
    <property type="molecule type" value="Genomic_DNA"/>
</dbReference>